<dbReference type="Proteomes" id="UP000254912">
    <property type="component" value="Unassembled WGS sequence"/>
</dbReference>
<reference evidence="4 5" key="1">
    <citation type="submission" date="2018-07" db="EMBL/GenBank/DDBJ databases">
        <title>Genomic Encyclopedia of Type Strains, Phase III (KMG-III): the genomes of soil and plant-associated and newly described type strains.</title>
        <authorList>
            <person name="Whitman W."/>
        </authorList>
    </citation>
    <scope>NUCLEOTIDE SEQUENCE [LARGE SCALE GENOMIC DNA]</scope>
    <source>
        <strain evidence="4 5">CECT 7031</strain>
    </source>
</reference>
<proteinExistence type="predicted"/>
<dbReference type="InterPro" id="IPR018060">
    <property type="entry name" value="HTH_AraC"/>
</dbReference>
<dbReference type="Pfam" id="PF12833">
    <property type="entry name" value="HTH_18"/>
    <property type="match status" value="1"/>
</dbReference>
<dbReference type="AlphaFoldDB" id="A0A288QLS1"/>
<dbReference type="PANTHER" id="PTHR43280:SF2">
    <property type="entry name" value="HTH-TYPE TRANSCRIPTIONAL REGULATOR EXSA"/>
    <property type="match status" value="1"/>
</dbReference>
<dbReference type="KEGG" id="wso:WSWS_00459"/>
<dbReference type="Pfam" id="PF02311">
    <property type="entry name" value="AraC_binding"/>
    <property type="match status" value="1"/>
</dbReference>
<organism evidence="4 5">
    <name type="scientific">Weissella soli</name>
    <dbReference type="NCBI Taxonomy" id="155866"/>
    <lineage>
        <taxon>Bacteria</taxon>
        <taxon>Bacillati</taxon>
        <taxon>Bacillota</taxon>
        <taxon>Bacilli</taxon>
        <taxon>Lactobacillales</taxon>
        <taxon>Lactobacillaceae</taxon>
        <taxon>Weissella</taxon>
    </lineage>
</organism>
<dbReference type="GeneID" id="94545665"/>
<evidence type="ECO:0000256" key="3">
    <source>
        <dbReference type="ARBA" id="ARBA00023163"/>
    </source>
</evidence>
<dbReference type="SUPFAM" id="SSF46689">
    <property type="entry name" value="Homeodomain-like"/>
    <property type="match status" value="1"/>
</dbReference>
<dbReference type="Gene3D" id="1.10.10.60">
    <property type="entry name" value="Homeodomain-like"/>
    <property type="match status" value="1"/>
</dbReference>
<keyword evidence="3" id="KW-0804">Transcription</keyword>
<keyword evidence="1" id="KW-0805">Transcription regulation</keyword>
<dbReference type="GO" id="GO:0043565">
    <property type="term" value="F:sequence-specific DNA binding"/>
    <property type="evidence" value="ECO:0007669"/>
    <property type="project" value="InterPro"/>
</dbReference>
<accession>A0A288QLS1</accession>
<dbReference type="PANTHER" id="PTHR43280">
    <property type="entry name" value="ARAC-FAMILY TRANSCRIPTIONAL REGULATOR"/>
    <property type="match status" value="1"/>
</dbReference>
<dbReference type="RefSeq" id="WP_070229741.1">
    <property type="nucleotide sequence ID" value="NZ_BJYO01000002.1"/>
</dbReference>
<dbReference type="InterPro" id="IPR014710">
    <property type="entry name" value="RmlC-like_jellyroll"/>
</dbReference>
<dbReference type="SUPFAM" id="SSF51215">
    <property type="entry name" value="Regulatory protein AraC"/>
    <property type="match status" value="1"/>
</dbReference>
<dbReference type="InterPro" id="IPR009057">
    <property type="entry name" value="Homeodomain-like_sf"/>
</dbReference>
<evidence type="ECO:0000313" key="4">
    <source>
        <dbReference type="EMBL" id="RDL11670.1"/>
    </source>
</evidence>
<dbReference type="Gene3D" id="2.60.120.10">
    <property type="entry name" value="Jelly Rolls"/>
    <property type="match status" value="1"/>
</dbReference>
<dbReference type="InterPro" id="IPR037923">
    <property type="entry name" value="HTH-like"/>
</dbReference>
<dbReference type="EMBL" id="QRAS01000001">
    <property type="protein sequence ID" value="RDL11670.1"/>
    <property type="molecule type" value="Genomic_DNA"/>
</dbReference>
<dbReference type="InterPro" id="IPR003313">
    <property type="entry name" value="AraC-bd"/>
</dbReference>
<keyword evidence="2 4" id="KW-0238">DNA-binding</keyword>
<evidence type="ECO:0000256" key="2">
    <source>
        <dbReference type="ARBA" id="ARBA00023125"/>
    </source>
</evidence>
<evidence type="ECO:0000256" key="1">
    <source>
        <dbReference type="ARBA" id="ARBA00023015"/>
    </source>
</evidence>
<keyword evidence="5" id="KW-1185">Reference proteome</keyword>
<dbReference type="GO" id="GO:0003700">
    <property type="term" value="F:DNA-binding transcription factor activity"/>
    <property type="evidence" value="ECO:0007669"/>
    <property type="project" value="InterPro"/>
</dbReference>
<comment type="caution">
    <text evidence="4">The sequence shown here is derived from an EMBL/GenBank/DDBJ whole genome shotgun (WGS) entry which is preliminary data.</text>
</comment>
<gene>
    <name evidence="4" type="ORF">DFP99_0088</name>
</gene>
<sequence length="305" mass="35063">MSYIYEEIKHITAVAINVFIASINHSNYHWHNDYEVMLVLDGSVRLSCKNQTTLCSAGDIALVNSQEVHELIGEGQDNLCLFVQIDRQLMSNPSHPDAQYYFYLNSASESYEPKEGYDVFRHTLAEIGLFAKKEDPGSRHLLQANLHLFLAELYKNCIYDVHPNSNVAVDQEDLKLLTLVLDYVQLHFSSKNIHQDICEDLGVSDKTLYRFLKKYLGFSLKDLVLKNRIDHAKYLLKFEDRPIGYIVSACGFGSDKSFYRAFKKEVGMTPATFKQSDKIIEKTSSVKNYFSTDLGKAMRLLREWD</sequence>
<protein>
    <submittedName>
        <fullName evidence="4">AraC-like DNA-binding protein</fullName>
    </submittedName>
</protein>
<evidence type="ECO:0000313" key="5">
    <source>
        <dbReference type="Proteomes" id="UP000254912"/>
    </source>
</evidence>
<dbReference type="PROSITE" id="PS01124">
    <property type="entry name" value="HTH_ARAC_FAMILY_2"/>
    <property type="match status" value="1"/>
</dbReference>
<name>A0A288QLS1_9LACO</name>
<dbReference type="SMART" id="SM00342">
    <property type="entry name" value="HTH_ARAC"/>
    <property type="match status" value="1"/>
</dbReference>